<sequence>MSDVIHSRAYRDLRAALKAEWRARNAPCALCGQADIEYDGPRNARNSFELDHKISRKRCLAMGKPELLLDPTNCQPSHTRCNRAKQAGEAKPTMGETSEEF</sequence>
<dbReference type="AlphaFoldDB" id="T5KYL1"/>
<feature type="region of interest" description="Disordered" evidence="1">
    <location>
        <begin position="78"/>
        <end position="101"/>
    </location>
</feature>
<evidence type="ECO:0000259" key="2">
    <source>
        <dbReference type="Pfam" id="PF01844"/>
    </source>
</evidence>
<proteinExistence type="predicted"/>
<dbReference type="GO" id="GO:0003676">
    <property type="term" value="F:nucleic acid binding"/>
    <property type="evidence" value="ECO:0007669"/>
    <property type="project" value="InterPro"/>
</dbReference>
<accession>T5KYL1</accession>
<dbReference type="RefSeq" id="WP_021198690.1">
    <property type="nucleotide sequence ID" value="NZ_ATAO01000079.1"/>
</dbReference>
<comment type="caution">
    <text evidence="3">The sequence shown here is derived from an EMBL/GenBank/DDBJ whole genome shotgun (WGS) entry which is preliminary data.</text>
</comment>
<dbReference type="PATRIC" id="fig|1333857.3.peg.706"/>
<dbReference type="Pfam" id="PF01844">
    <property type="entry name" value="HNH"/>
    <property type="match status" value="1"/>
</dbReference>
<gene>
    <name evidence="3" type="ORF">L687_12385</name>
</gene>
<organism evidence="3 4">
    <name type="scientific">Microbacterium maritypicum MF109</name>
    <dbReference type="NCBI Taxonomy" id="1333857"/>
    <lineage>
        <taxon>Bacteria</taxon>
        <taxon>Bacillati</taxon>
        <taxon>Actinomycetota</taxon>
        <taxon>Actinomycetes</taxon>
        <taxon>Micrococcales</taxon>
        <taxon>Microbacteriaceae</taxon>
        <taxon>Microbacterium</taxon>
    </lineage>
</organism>
<name>T5KYL1_MICMQ</name>
<dbReference type="Gene3D" id="1.10.30.50">
    <property type="match status" value="1"/>
</dbReference>
<reference evidence="3 4" key="1">
    <citation type="journal article" date="2013" name="Genome Announc.">
        <title>Whole-genome sequences of five oyster-associated bacteria show potential for crude oil hydrocarbon degradation.</title>
        <authorList>
            <person name="Chauhan A."/>
            <person name="Green S."/>
            <person name="Pathak A."/>
            <person name="Thomas J."/>
            <person name="Venkatramanan R."/>
        </authorList>
    </citation>
    <scope>NUCLEOTIDE SEQUENCE [LARGE SCALE GENOMIC DNA]</scope>
    <source>
        <strain evidence="3 4">MF109</strain>
    </source>
</reference>
<evidence type="ECO:0000313" key="3">
    <source>
        <dbReference type="EMBL" id="EQM83410.1"/>
    </source>
</evidence>
<dbReference type="InterPro" id="IPR002711">
    <property type="entry name" value="HNH"/>
</dbReference>
<dbReference type="CDD" id="cd00085">
    <property type="entry name" value="HNHc"/>
    <property type="match status" value="1"/>
</dbReference>
<dbReference type="GO" id="GO:0008270">
    <property type="term" value="F:zinc ion binding"/>
    <property type="evidence" value="ECO:0007669"/>
    <property type="project" value="InterPro"/>
</dbReference>
<evidence type="ECO:0000313" key="4">
    <source>
        <dbReference type="Proteomes" id="UP000016033"/>
    </source>
</evidence>
<protein>
    <recommendedName>
        <fullName evidence="2">HNH domain-containing protein</fullName>
    </recommendedName>
</protein>
<evidence type="ECO:0000256" key="1">
    <source>
        <dbReference type="SAM" id="MobiDB-lite"/>
    </source>
</evidence>
<feature type="domain" description="HNH" evidence="2">
    <location>
        <begin position="28"/>
        <end position="86"/>
    </location>
</feature>
<dbReference type="GO" id="GO:0004519">
    <property type="term" value="F:endonuclease activity"/>
    <property type="evidence" value="ECO:0007669"/>
    <property type="project" value="InterPro"/>
</dbReference>
<dbReference type="InterPro" id="IPR003615">
    <property type="entry name" value="HNH_nuc"/>
</dbReference>
<dbReference type="Proteomes" id="UP000016033">
    <property type="component" value="Unassembled WGS sequence"/>
</dbReference>
<dbReference type="EMBL" id="ATAO01000079">
    <property type="protein sequence ID" value="EQM83410.1"/>
    <property type="molecule type" value="Genomic_DNA"/>
</dbReference>